<accession>A0ABR3EXR6</accession>
<protein>
    <submittedName>
        <fullName evidence="2">Uncharacterized protein</fullName>
    </submittedName>
</protein>
<sequence length="152" mass="16401">MFSLQIKFPLTIPKSFGYTAIGLSLAVVVTVCIEYWFVPKKYWPYVPNWICLDCFSRHIPPHLPSYRTPSVSASSFLKPTTLLPWLLDPSSNSITGPSANPKSFDLYMFAIAASLLAGEGLGGVFNALLAVIGVDGGKFGTAIGCPGFEFCG</sequence>
<evidence type="ECO:0000313" key="2">
    <source>
        <dbReference type="EMBL" id="KAL0567705.1"/>
    </source>
</evidence>
<dbReference type="EMBL" id="JBAHYK010001521">
    <property type="protein sequence ID" value="KAL0567705.1"/>
    <property type="molecule type" value="Genomic_DNA"/>
</dbReference>
<dbReference type="Proteomes" id="UP001465976">
    <property type="component" value="Unassembled WGS sequence"/>
</dbReference>
<keyword evidence="1" id="KW-0472">Membrane</keyword>
<feature type="transmembrane region" description="Helical" evidence="1">
    <location>
        <begin position="16"/>
        <end position="38"/>
    </location>
</feature>
<evidence type="ECO:0000256" key="1">
    <source>
        <dbReference type="SAM" id="Phobius"/>
    </source>
</evidence>
<proteinExistence type="predicted"/>
<organism evidence="2 3">
    <name type="scientific">Marasmius crinis-equi</name>
    <dbReference type="NCBI Taxonomy" id="585013"/>
    <lineage>
        <taxon>Eukaryota</taxon>
        <taxon>Fungi</taxon>
        <taxon>Dikarya</taxon>
        <taxon>Basidiomycota</taxon>
        <taxon>Agaricomycotina</taxon>
        <taxon>Agaricomycetes</taxon>
        <taxon>Agaricomycetidae</taxon>
        <taxon>Agaricales</taxon>
        <taxon>Marasmiineae</taxon>
        <taxon>Marasmiaceae</taxon>
        <taxon>Marasmius</taxon>
    </lineage>
</organism>
<gene>
    <name evidence="2" type="ORF">V5O48_014290</name>
</gene>
<keyword evidence="1" id="KW-0812">Transmembrane</keyword>
<keyword evidence="1" id="KW-1133">Transmembrane helix</keyword>
<name>A0ABR3EXR6_9AGAR</name>
<keyword evidence="3" id="KW-1185">Reference proteome</keyword>
<feature type="transmembrane region" description="Helical" evidence="1">
    <location>
        <begin position="106"/>
        <end position="132"/>
    </location>
</feature>
<reference evidence="2 3" key="1">
    <citation type="submission" date="2024-02" db="EMBL/GenBank/DDBJ databases">
        <title>A draft genome for the cacao thread blight pathogen Marasmius crinis-equi.</title>
        <authorList>
            <person name="Cohen S.P."/>
            <person name="Baruah I.K."/>
            <person name="Amoako-Attah I."/>
            <person name="Bukari Y."/>
            <person name="Meinhardt L.W."/>
            <person name="Bailey B.A."/>
        </authorList>
    </citation>
    <scope>NUCLEOTIDE SEQUENCE [LARGE SCALE GENOMIC DNA]</scope>
    <source>
        <strain evidence="2 3">GH-76</strain>
    </source>
</reference>
<evidence type="ECO:0000313" key="3">
    <source>
        <dbReference type="Proteomes" id="UP001465976"/>
    </source>
</evidence>
<comment type="caution">
    <text evidence="2">The sequence shown here is derived from an EMBL/GenBank/DDBJ whole genome shotgun (WGS) entry which is preliminary data.</text>
</comment>